<dbReference type="AlphaFoldDB" id="A0AAW2WVG6"/>
<gene>
    <name evidence="1" type="ORF">Slati_2199300</name>
</gene>
<evidence type="ECO:0000313" key="1">
    <source>
        <dbReference type="EMBL" id="KAL0444766.1"/>
    </source>
</evidence>
<name>A0AAW2WVG6_9LAMI</name>
<protein>
    <submittedName>
        <fullName evidence="1">Uncharacterized protein</fullName>
    </submittedName>
</protein>
<comment type="caution">
    <text evidence="1">The sequence shown here is derived from an EMBL/GenBank/DDBJ whole genome shotgun (WGS) entry which is preliminary data.</text>
</comment>
<reference evidence="1" key="2">
    <citation type="journal article" date="2024" name="Plant">
        <title>Genomic evolution and insights into agronomic trait innovations of Sesamum species.</title>
        <authorList>
            <person name="Miao H."/>
            <person name="Wang L."/>
            <person name="Qu L."/>
            <person name="Liu H."/>
            <person name="Sun Y."/>
            <person name="Le M."/>
            <person name="Wang Q."/>
            <person name="Wei S."/>
            <person name="Zheng Y."/>
            <person name="Lin W."/>
            <person name="Duan Y."/>
            <person name="Cao H."/>
            <person name="Xiong S."/>
            <person name="Wang X."/>
            <person name="Wei L."/>
            <person name="Li C."/>
            <person name="Ma Q."/>
            <person name="Ju M."/>
            <person name="Zhao R."/>
            <person name="Li G."/>
            <person name="Mu C."/>
            <person name="Tian Q."/>
            <person name="Mei H."/>
            <person name="Zhang T."/>
            <person name="Gao T."/>
            <person name="Zhang H."/>
        </authorList>
    </citation>
    <scope>NUCLEOTIDE SEQUENCE</scope>
    <source>
        <strain evidence="1">KEN1</strain>
    </source>
</reference>
<accession>A0AAW2WVG6</accession>
<organism evidence="1">
    <name type="scientific">Sesamum latifolium</name>
    <dbReference type="NCBI Taxonomy" id="2727402"/>
    <lineage>
        <taxon>Eukaryota</taxon>
        <taxon>Viridiplantae</taxon>
        <taxon>Streptophyta</taxon>
        <taxon>Embryophyta</taxon>
        <taxon>Tracheophyta</taxon>
        <taxon>Spermatophyta</taxon>
        <taxon>Magnoliopsida</taxon>
        <taxon>eudicotyledons</taxon>
        <taxon>Gunneridae</taxon>
        <taxon>Pentapetalae</taxon>
        <taxon>asterids</taxon>
        <taxon>lamiids</taxon>
        <taxon>Lamiales</taxon>
        <taxon>Pedaliaceae</taxon>
        <taxon>Sesamum</taxon>
    </lineage>
</organism>
<reference evidence="1" key="1">
    <citation type="submission" date="2020-06" db="EMBL/GenBank/DDBJ databases">
        <authorList>
            <person name="Li T."/>
            <person name="Hu X."/>
            <person name="Zhang T."/>
            <person name="Song X."/>
            <person name="Zhang H."/>
            <person name="Dai N."/>
            <person name="Sheng W."/>
            <person name="Hou X."/>
            <person name="Wei L."/>
        </authorList>
    </citation>
    <scope>NUCLEOTIDE SEQUENCE</scope>
    <source>
        <strain evidence="1">KEN1</strain>
        <tissue evidence="1">Leaf</tissue>
    </source>
</reference>
<dbReference type="EMBL" id="JACGWN010000007">
    <property type="protein sequence ID" value="KAL0444766.1"/>
    <property type="molecule type" value="Genomic_DNA"/>
</dbReference>
<sequence length="78" mass="8449">MDLISFAPSSSCGSVVVQDGFYLFRISFAPSPSCGSVVGMVLHESIQQLEFEDDAESEGISHFGESVFTLLFLVYFGS</sequence>
<proteinExistence type="predicted"/>